<accession>A0A9P8QIN4</accession>
<dbReference type="Proteomes" id="UP000827724">
    <property type="component" value="Unassembled WGS sequence"/>
</dbReference>
<protein>
    <submittedName>
        <fullName evidence="1">Uncharacterized protein</fullName>
    </submittedName>
</protein>
<comment type="caution">
    <text evidence="1">The sequence shown here is derived from an EMBL/GenBank/DDBJ whole genome shotgun (WGS) entry which is preliminary data.</text>
</comment>
<name>A0A9P8QIN4_9HYPO</name>
<keyword evidence="2" id="KW-1185">Reference proteome</keyword>
<evidence type="ECO:0000313" key="1">
    <source>
        <dbReference type="EMBL" id="KAH6606115.1"/>
    </source>
</evidence>
<reference evidence="1" key="1">
    <citation type="submission" date="2021-08" db="EMBL/GenBank/DDBJ databases">
        <title>Chromosome-Level Trichoderma cornu-damae using Hi-C Data.</title>
        <authorList>
            <person name="Kim C.S."/>
        </authorList>
    </citation>
    <scope>NUCLEOTIDE SEQUENCE</scope>
    <source>
        <strain evidence="1">KA19-0412C</strain>
    </source>
</reference>
<dbReference type="AlphaFoldDB" id="A0A9P8QIN4"/>
<proteinExistence type="predicted"/>
<gene>
    <name evidence="1" type="ORF">Trco_005268</name>
</gene>
<sequence length="114" mass="12850">MGSHALHVFSYMSSQDITSVTGERAKPRVKCRIARTHGPCFDKLQLGCATHLKFKRACAKCGEIQSPKQMGLSRQRVGIAAPHWPIFHNHPVLGRQRSHVWPTTLSVFYYMSTS</sequence>
<dbReference type="EMBL" id="JAIWOZ010000004">
    <property type="protein sequence ID" value="KAH6606115.1"/>
    <property type="molecule type" value="Genomic_DNA"/>
</dbReference>
<organism evidence="1 2">
    <name type="scientific">Trichoderma cornu-damae</name>
    <dbReference type="NCBI Taxonomy" id="654480"/>
    <lineage>
        <taxon>Eukaryota</taxon>
        <taxon>Fungi</taxon>
        <taxon>Dikarya</taxon>
        <taxon>Ascomycota</taxon>
        <taxon>Pezizomycotina</taxon>
        <taxon>Sordariomycetes</taxon>
        <taxon>Hypocreomycetidae</taxon>
        <taxon>Hypocreales</taxon>
        <taxon>Hypocreaceae</taxon>
        <taxon>Trichoderma</taxon>
    </lineage>
</organism>
<evidence type="ECO:0000313" key="2">
    <source>
        <dbReference type="Proteomes" id="UP000827724"/>
    </source>
</evidence>